<dbReference type="AlphaFoldDB" id="A0AAD4NHL4"/>
<feature type="compositionally biased region" description="Polar residues" evidence="1">
    <location>
        <begin position="131"/>
        <end position="143"/>
    </location>
</feature>
<feature type="compositionally biased region" description="Polar residues" evidence="1">
    <location>
        <begin position="1"/>
        <end position="29"/>
    </location>
</feature>
<organism evidence="2 3">
    <name type="scientific">Ditylenchus destructor</name>
    <dbReference type="NCBI Taxonomy" id="166010"/>
    <lineage>
        <taxon>Eukaryota</taxon>
        <taxon>Metazoa</taxon>
        <taxon>Ecdysozoa</taxon>
        <taxon>Nematoda</taxon>
        <taxon>Chromadorea</taxon>
        <taxon>Rhabditida</taxon>
        <taxon>Tylenchina</taxon>
        <taxon>Tylenchomorpha</taxon>
        <taxon>Sphaerularioidea</taxon>
        <taxon>Anguinidae</taxon>
        <taxon>Anguininae</taxon>
        <taxon>Ditylenchus</taxon>
    </lineage>
</organism>
<feature type="compositionally biased region" description="Low complexity" evidence="1">
    <location>
        <begin position="150"/>
        <end position="160"/>
    </location>
</feature>
<accession>A0AAD4NHL4</accession>
<proteinExistence type="predicted"/>
<reference evidence="2" key="1">
    <citation type="submission" date="2022-01" db="EMBL/GenBank/DDBJ databases">
        <title>Genome Sequence Resource for Two Populations of Ditylenchus destructor, the Migratory Endoparasitic Phytonematode.</title>
        <authorList>
            <person name="Zhang H."/>
            <person name="Lin R."/>
            <person name="Xie B."/>
        </authorList>
    </citation>
    <scope>NUCLEOTIDE SEQUENCE</scope>
    <source>
        <strain evidence="2">BazhouSP</strain>
    </source>
</reference>
<feature type="region of interest" description="Disordered" evidence="1">
    <location>
        <begin position="1"/>
        <end position="60"/>
    </location>
</feature>
<protein>
    <submittedName>
        <fullName evidence="2">Gex interacting protein 10</fullName>
    </submittedName>
</protein>
<comment type="caution">
    <text evidence="2">The sequence shown here is derived from an EMBL/GenBank/DDBJ whole genome shotgun (WGS) entry which is preliminary data.</text>
</comment>
<feature type="region of interest" description="Disordered" evidence="1">
    <location>
        <begin position="131"/>
        <end position="162"/>
    </location>
</feature>
<evidence type="ECO:0000313" key="3">
    <source>
        <dbReference type="Proteomes" id="UP001201812"/>
    </source>
</evidence>
<name>A0AAD4NHL4_9BILA</name>
<evidence type="ECO:0000313" key="2">
    <source>
        <dbReference type="EMBL" id="KAI1725752.1"/>
    </source>
</evidence>
<dbReference type="Proteomes" id="UP001201812">
    <property type="component" value="Unassembled WGS sequence"/>
</dbReference>
<keyword evidence="3" id="KW-1185">Reference proteome</keyword>
<feature type="region of interest" description="Disordered" evidence="1">
    <location>
        <begin position="405"/>
        <end position="437"/>
    </location>
</feature>
<sequence>MSSDDTSSGFFSNTIFSDPPSSVASTIINNGYEGDGTVNTRLPATTEPIPSPSSSGVTSIGRSAVSRLFEPSKDSDISKNLAYDGDSDDAISLDLSAIKGFGASRKVRFSEKSRKVLEDSDRLLGSIPASRSASYSAMPSTSRALREHSSSPAGGSESTSRFLMHTPRFPRIDFDDMLEEDLEDKKPAWKQLQDNIKSSYHKPKRTIERHRELNEIQDLNLNRRRMRRSESPFAHLDSESFIPRAPSWFASGAMEPRGLNPAGSGPYCAPHVDRSQGIESKPSSSRYDRLVDDNVLPRPFYSRPNRLDPDYFDFDLQHSVNMYKRPEGRYVPRGPQPWETKLLSEFKSKGDAPLSGHMFTDKGLGHTDWRSTGTSYLSAALRTPSFWEHRFATIGSQVRDSNPVSYTSIERNRPVPNKFTEYRDPDFEDYEDPRAPE</sequence>
<dbReference type="EMBL" id="JAKKPZ010000002">
    <property type="protein sequence ID" value="KAI1725752.1"/>
    <property type="molecule type" value="Genomic_DNA"/>
</dbReference>
<gene>
    <name evidence="2" type="ORF">DdX_02429</name>
</gene>
<evidence type="ECO:0000256" key="1">
    <source>
        <dbReference type="SAM" id="MobiDB-lite"/>
    </source>
</evidence>